<proteinExistence type="predicted"/>
<gene>
    <name evidence="7" type="ORF">CELE_Y105C5B.11</name>
    <name evidence="7 9" type="ORF">Y105C5B.11</name>
</gene>
<feature type="domain" description="RING-type" evidence="6">
    <location>
        <begin position="717"/>
        <end position="758"/>
    </location>
</feature>
<dbReference type="WormBase" id="Y105C5B.11b">
    <property type="protein sequence ID" value="CE47960"/>
    <property type="gene ID" value="WBGene00013651"/>
</dbReference>
<evidence type="ECO:0000256" key="4">
    <source>
        <dbReference type="SAM" id="Coils"/>
    </source>
</evidence>
<dbReference type="InterPro" id="IPR013083">
    <property type="entry name" value="Znf_RING/FYVE/PHD"/>
</dbReference>
<feature type="region of interest" description="Disordered" evidence="5">
    <location>
        <begin position="560"/>
        <end position="603"/>
    </location>
</feature>
<evidence type="ECO:0000256" key="5">
    <source>
        <dbReference type="SAM" id="MobiDB-lite"/>
    </source>
</evidence>
<dbReference type="AGR" id="WB:WBGene00013651"/>
<dbReference type="OMA" id="HIGHINE"/>
<dbReference type="FunCoup" id="K8ERW6">
    <property type="interactions" value="324"/>
</dbReference>
<evidence type="ECO:0000256" key="1">
    <source>
        <dbReference type="ARBA" id="ARBA00022771"/>
    </source>
</evidence>
<dbReference type="InParanoid" id="K8ERW6"/>
<keyword evidence="2" id="KW-0862">Zinc</keyword>
<dbReference type="eggNOG" id="KOG0800">
    <property type="taxonomic scope" value="Eukaryota"/>
</dbReference>
<dbReference type="OrthoDB" id="5871778at2759"/>
<evidence type="ECO:0000313" key="7">
    <source>
        <dbReference type="EMBL" id="CCO25658.1"/>
    </source>
</evidence>
<dbReference type="PaxDb" id="6239-Y105C5B.11b"/>
<dbReference type="GO" id="GO:0008270">
    <property type="term" value="F:zinc ion binding"/>
    <property type="evidence" value="ECO:0007669"/>
    <property type="project" value="UniProtKB-KW"/>
</dbReference>
<keyword evidence="8" id="KW-1185">Reference proteome</keyword>
<dbReference type="SUPFAM" id="SSF57850">
    <property type="entry name" value="RING/U-box"/>
    <property type="match status" value="1"/>
</dbReference>
<keyword evidence="4" id="KW-0175">Coiled coil</keyword>
<dbReference type="PROSITE" id="PS50089">
    <property type="entry name" value="ZF_RING_2"/>
    <property type="match status" value="1"/>
</dbReference>
<protein>
    <submittedName>
        <fullName evidence="7">RING-type domain-containing protein</fullName>
    </submittedName>
</protein>
<dbReference type="Bgee" id="WBGene00013651">
    <property type="expression patterns" value="Expressed in embryo and 2 other cell types or tissues"/>
</dbReference>
<evidence type="ECO:0000313" key="8">
    <source>
        <dbReference type="Proteomes" id="UP000001940"/>
    </source>
</evidence>
<dbReference type="GO" id="GO:0045087">
    <property type="term" value="P:innate immune response"/>
    <property type="evidence" value="ECO:0000318"/>
    <property type="project" value="GO_Central"/>
</dbReference>
<evidence type="ECO:0000256" key="3">
    <source>
        <dbReference type="PROSITE-ProRule" id="PRU00175"/>
    </source>
</evidence>
<dbReference type="Pfam" id="PF13639">
    <property type="entry name" value="zf-RING_2"/>
    <property type="match status" value="1"/>
</dbReference>
<evidence type="ECO:0000256" key="2">
    <source>
        <dbReference type="ARBA" id="ARBA00022833"/>
    </source>
</evidence>
<name>K8ERW6_CAEEL</name>
<dbReference type="RefSeq" id="NP_001263827.1">
    <property type="nucleotide sequence ID" value="NM_001276898.1"/>
</dbReference>
<dbReference type="CTD" id="190893"/>
<dbReference type="PANTHER" id="PTHR21447">
    <property type="entry name" value="RING-TYPE DOMAIN-CONTAINING PROTEIN-RELATED"/>
    <property type="match status" value="1"/>
</dbReference>
<feature type="compositionally biased region" description="Basic residues" evidence="5">
    <location>
        <begin position="574"/>
        <end position="584"/>
    </location>
</feature>
<dbReference type="Proteomes" id="UP000001940">
    <property type="component" value="Chromosome IV"/>
</dbReference>
<dbReference type="PANTHER" id="PTHR21447:SF13">
    <property type="entry name" value="RING-TYPE DOMAIN-CONTAINING PROTEIN"/>
    <property type="match status" value="1"/>
</dbReference>
<dbReference type="KEGG" id="cel:CELE_Y105C5B.11"/>
<dbReference type="Gene3D" id="3.30.40.10">
    <property type="entry name" value="Zinc/RING finger domain, C3HC4 (zinc finger)"/>
    <property type="match status" value="1"/>
</dbReference>
<evidence type="ECO:0000259" key="6">
    <source>
        <dbReference type="PROSITE" id="PS50089"/>
    </source>
</evidence>
<dbReference type="GeneID" id="190893"/>
<dbReference type="SMR" id="K8ERW6"/>
<evidence type="ECO:0000313" key="9">
    <source>
        <dbReference type="WormBase" id="Y105C5B.11b"/>
    </source>
</evidence>
<dbReference type="EMBL" id="BX284604">
    <property type="protein sequence ID" value="CCO25658.1"/>
    <property type="molecule type" value="Genomic_DNA"/>
</dbReference>
<feature type="compositionally biased region" description="Pro residues" evidence="5">
    <location>
        <begin position="589"/>
        <end position="602"/>
    </location>
</feature>
<reference evidence="7 8" key="1">
    <citation type="journal article" date="1998" name="Science">
        <title>Genome sequence of the nematode C. elegans: a platform for investigating biology.</title>
        <authorList>
            <consortium name="The C. elegans sequencing consortium"/>
            <person name="Sulson J.E."/>
            <person name="Waterston R."/>
        </authorList>
    </citation>
    <scope>NUCLEOTIDE SEQUENCE [LARGE SCALE GENOMIC DNA]</scope>
    <source>
        <strain evidence="7 8">Bristol N2</strain>
    </source>
</reference>
<dbReference type="ExpressionAtlas" id="K8ERW6">
    <property type="expression patterns" value="baseline"/>
</dbReference>
<accession>K8ERW6</accession>
<dbReference type="AlphaFoldDB" id="K8ERW6"/>
<keyword evidence="1 3" id="KW-0479">Metal-binding</keyword>
<sequence>MLSRAGKHRQLPSLRASQAEASPICSELEDKHKNVQEPDGISNHFLQEKKFAGSESKEYKRKDVVLYREKLLISEKLICLDGQVLTVSCAVAAMLVSLYVERHQHKLTDKQISKLRKYMMLKNIEYRPFYLNIKDMRWIYDNVDFLMNIDKDTLRPLDNRHQLPNITELAELHQLDVYLRTVTSTLINPDAHRRIFVEDLLDIIPILLKQQGNPINEAGKQKIRKYRVELQGDIAGHSTVDLKKLDEILDDFDVDKTKLTLAPEVTNLVSREQMMMHPRDQYLHVLSPYCYSAIEVSHAVFSIFAYIVCDVNWSREYCSKHTTCKQDFKTMIIAVMREYLSMGEETYVDLHALSDKINHLKTHCNYQIRRDRAFPPMVNLFEIEPRVPVKMSYFLAECKTYGIHQCLHPVSATVKQIDQAFLPAWKARVLFMLGWMDNFFDEDMDDLKRCIRKAINFKVPLKTWESEEDLMVVILEQNQAKLKLARECLTTISKCEHADPHDWLHCNRKRRERHFIVCEYKNPGIWHSSEILKISLKILRQCMGHATLDLKEVNVKSENKIGSDASPDVPLDKKKLKRQKQKLRKAAEPPEPTPPPPPPVIPVPEAKPCEKCFRTSERCNKANAELKTSLNKIKILEKKLSAEKRAFKENQETWEKKLEELQTELQAKERTIQEFQDKVAPKCAESVSDGFLRDGEELIATFDVTSSNATEEFESECIICREDIDLENGTVQCPRCTEIYHSHCATQWLSQKPTCPKCIFHIGHINEFPSLV</sequence>
<dbReference type="HOGENOM" id="CLU_020497_0_0_1"/>
<organism evidence="7 8">
    <name type="scientific">Caenorhabditis elegans</name>
    <dbReference type="NCBI Taxonomy" id="6239"/>
    <lineage>
        <taxon>Eukaryota</taxon>
        <taxon>Metazoa</taxon>
        <taxon>Ecdysozoa</taxon>
        <taxon>Nematoda</taxon>
        <taxon>Chromadorea</taxon>
        <taxon>Rhabditida</taxon>
        <taxon>Rhabditina</taxon>
        <taxon>Rhabditomorpha</taxon>
        <taxon>Rhabditoidea</taxon>
        <taxon>Rhabditidae</taxon>
        <taxon>Peloderinae</taxon>
        <taxon>Caenorhabditis</taxon>
    </lineage>
</organism>
<dbReference type="InterPro" id="IPR001841">
    <property type="entry name" value="Znf_RING"/>
</dbReference>
<feature type="coiled-coil region" evidence="4">
    <location>
        <begin position="619"/>
        <end position="678"/>
    </location>
</feature>
<keyword evidence="1 3" id="KW-0863">Zinc-finger</keyword>